<proteinExistence type="inferred from homology"/>
<evidence type="ECO:0000256" key="2">
    <source>
        <dbReference type="ARBA" id="ARBA00023015"/>
    </source>
</evidence>
<dbReference type="PANTHER" id="PTHR30126">
    <property type="entry name" value="HTH-TYPE TRANSCRIPTIONAL REGULATOR"/>
    <property type="match status" value="1"/>
</dbReference>
<dbReference type="InterPro" id="IPR036390">
    <property type="entry name" value="WH_DNA-bd_sf"/>
</dbReference>
<evidence type="ECO:0000256" key="1">
    <source>
        <dbReference type="ARBA" id="ARBA00009437"/>
    </source>
</evidence>
<organism evidence="6 7">
    <name type="scientific">Phenylobacterium haematophilum</name>
    <dbReference type="NCBI Taxonomy" id="98513"/>
    <lineage>
        <taxon>Bacteria</taxon>
        <taxon>Pseudomonadati</taxon>
        <taxon>Pseudomonadota</taxon>
        <taxon>Alphaproteobacteria</taxon>
        <taxon>Caulobacterales</taxon>
        <taxon>Caulobacteraceae</taxon>
        <taxon>Phenylobacterium</taxon>
    </lineage>
</organism>
<accession>A0A840A497</accession>
<dbReference type="Pfam" id="PF00126">
    <property type="entry name" value="HTH_1"/>
    <property type="match status" value="1"/>
</dbReference>
<dbReference type="SUPFAM" id="SSF46785">
    <property type="entry name" value="Winged helix' DNA-binding domain"/>
    <property type="match status" value="1"/>
</dbReference>
<dbReference type="Pfam" id="PF03466">
    <property type="entry name" value="LysR_substrate"/>
    <property type="match status" value="1"/>
</dbReference>
<dbReference type="PROSITE" id="PS50931">
    <property type="entry name" value="HTH_LYSR"/>
    <property type="match status" value="1"/>
</dbReference>
<dbReference type="RefSeq" id="WP_183776344.1">
    <property type="nucleotide sequence ID" value="NZ_JACIDK010000007.1"/>
</dbReference>
<dbReference type="InterPro" id="IPR005119">
    <property type="entry name" value="LysR_subst-bd"/>
</dbReference>
<dbReference type="InterPro" id="IPR000847">
    <property type="entry name" value="LysR_HTH_N"/>
</dbReference>
<comment type="caution">
    <text evidence="6">The sequence shown here is derived from an EMBL/GenBank/DDBJ whole genome shotgun (WGS) entry which is preliminary data.</text>
</comment>
<dbReference type="EMBL" id="JACIDK010000007">
    <property type="protein sequence ID" value="MBB3893134.1"/>
    <property type="molecule type" value="Genomic_DNA"/>
</dbReference>
<evidence type="ECO:0000313" key="6">
    <source>
        <dbReference type="EMBL" id="MBB3893134.1"/>
    </source>
</evidence>
<dbReference type="Proteomes" id="UP000530564">
    <property type="component" value="Unassembled WGS sequence"/>
</dbReference>
<dbReference type="InterPro" id="IPR036388">
    <property type="entry name" value="WH-like_DNA-bd_sf"/>
</dbReference>
<keyword evidence="4" id="KW-0804">Transcription</keyword>
<evidence type="ECO:0000256" key="3">
    <source>
        <dbReference type="ARBA" id="ARBA00023125"/>
    </source>
</evidence>
<keyword evidence="3 6" id="KW-0238">DNA-binding</keyword>
<evidence type="ECO:0000259" key="5">
    <source>
        <dbReference type="PROSITE" id="PS50931"/>
    </source>
</evidence>
<protein>
    <submittedName>
        <fullName evidence="6">DNA-binding transcriptional LysR family regulator</fullName>
    </submittedName>
</protein>
<gene>
    <name evidence="6" type="ORF">GGQ61_003872</name>
</gene>
<dbReference type="GO" id="GO:0003700">
    <property type="term" value="F:DNA-binding transcription factor activity"/>
    <property type="evidence" value="ECO:0007669"/>
    <property type="project" value="InterPro"/>
</dbReference>
<sequence>MTLEQLRIFVAVAERQHMTRAAQALNITQSAASAAIAAMEARHDTRLFDRVGRGLALSEAGRAFLPEARAVLARAADAGRLLDDLAGLRRGRIDIFASQTVGAYWLPPRLAAFGRDHPGIELHLAIGNTAQVTEAVLSGAVELGFVEGAVEAPLLERRQVGADRLAMVATPDHPLAHAKTFDVAQLTEHRWARREAGSGTRSEFEQALRGLGVDPDALPCALVLASNEAIVAAVAQGGLLAAVSELAAQPLIVSGALAAIGPELPPRPFDLVRHPDRRPSRAAAALLQTL</sequence>
<dbReference type="Gene3D" id="3.40.190.290">
    <property type="match status" value="1"/>
</dbReference>
<dbReference type="GO" id="GO:0000976">
    <property type="term" value="F:transcription cis-regulatory region binding"/>
    <property type="evidence" value="ECO:0007669"/>
    <property type="project" value="TreeGrafter"/>
</dbReference>
<feature type="domain" description="HTH lysR-type" evidence="5">
    <location>
        <begin position="1"/>
        <end position="58"/>
    </location>
</feature>
<dbReference type="PRINTS" id="PR00039">
    <property type="entry name" value="HTHLYSR"/>
</dbReference>
<dbReference type="FunFam" id="1.10.10.10:FF:000001">
    <property type="entry name" value="LysR family transcriptional regulator"/>
    <property type="match status" value="1"/>
</dbReference>
<dbReference type="SUPFAM" id="SSF53850">
    <property type="entry name" value="Periplasmic binding protein-like II"/>
    <property type="match status" value="1"/>
</dbReference>
<reference evidence="6 7" key="1">
    <citation type="submission" date="2020-08" db="EMBL/GenBank/DDBJ databases">
        <title>Genomic Encyclopedia of Type Strains, Phase IV (KMG-IV): sequencing the most valuable type-strain genomes for metagenomic binning, comparative biology and taxonomic classification.</title>
        <authorList>
            <person name="Goeker M."/>
        </authorList>
    </citation>
    <scope>NUCLEOTIDE SEQUENCE [LARGE SCALE GENOMIC DNA]</scope>
    <source>
        <strain evidence="6 7">DSM 21793</strain>
    </source>
</reference>
<dbReference type="AlphaFoldDB" id="A0A840A497"/>
<name>A0A840A497_9CAUL</name>
<dbReference type="PANTHER" id="PTHR30126:SF39">
    <property type="entry name" value="HTH-TYPE TRANSCRIPTIONAL REGULATOR CYSL"/>
    <property type="match status" value="1"/>
</dbReference>
<comment type="similarity">
    <text evidence="1">Belongs to the LysR transcriptional regulatory family.</text>
</comment>
<evidence type="ECO:0000256" key="4">
    <source>
        <dbReference type="ARBA" id="ARBA00023163"/>
    </source>
</evidence>
<keyword evidence="7" id="KW-1185">Reference proteome</keyword>
<dbReference type="Gene3D" id="1.10.10.10">
    <property type="entry name" value="Winged helix-like DNA-binding domain superfamily/Winged helix DNA-binding domain"/>
    <property type="match status" value="1"/>
</dbReference>
<keyword evidence="2" id="KW-0805">Transcription regulation</keyword>
<evidence type="ECO:0000313" key="7">
    <source>
        <dbReference type="Proteomes" id="UP000530564"/>
    </source>
</evidence>